<dbReference type="EMBL" id="DSBT01000297">
    <property type="protein sequence ID" value="HDP78423.1"/>
    <property type="molecule type" value="Genomic_DNA"/>
</dbReference>
<protein>
    <submittedName>
        <fullName evidence="6">Type II secretion system protein</fullName>
    </submittedName>
</protein>
<evidence type="ECO:0000256" key="1">
    <source>
        <dbReference type="ARBA" id="ARBA00004203"/>
    </source>
</evidence>
<name>A0A7C1GU77_9BACT</name>
<organism evidence="6">
    <name type="scientific">Mesotoga infera</name>
    <dbReference type="NCBI Taxonomy" id="1236046"/>
    <lineage>
        <taxon>Bacteria</taxon>
        <taxon>Thermotogati</taxon>
        <taxon>Thermotogota</taxon>
        <taxon>Thermotogae</taxon>
        <taxon>Kosmotogales</taxon>
        <taxon>Kosmotogaceae</taxon>
        <taxon>Mesotoga</taxon>
    </lineage>
</organism>
<keyword evidence="4" id="KW-0998">Cell outer membrane</keyword>
<keyword evidence="5" id="KW-1133">Transmembrane helix</keyword>
<comment type="subcellular location">
    <subcellularLocation>
        <location evidence="1">Cell outer membrane</location>
        <topology evidence="1">Single-pass membrane protein</topology>
    </subcellularLocation>
    <subcellularLocation>
        <location evidence="2">Periplasm</location>
    </subcellularLocation>
</comment>
<dbReference type="Gene3D" id="3.30.700.10">
    <property type="entry name" value="Glycoprotein, Type 4 Pilin"/>
    <property type="match status" value="1"/>
</dbReference>
<evidence type="ECO:0000256" key="2">
    <source>
        <dbReference type="ARBA" id="ARBA00004418"/>
    </source>
</evidence>
<dbReference type="InterPro" id="IPR045584">
    <property type="entry name" value="Pilin-like"/>
</dbReference>
<dbReference type="GO" id="GO:0042597">
    <property type="term" value="C:periplasmic space"/>
    <property type="evidence" value="ECO:0007669"/>
    <property type="project" value="UniProtKB-SubCell"/>
</dbReference>
<dbReference type="Proteomes" id="UP000886198">
    <property type="component" value="Unassembled WGS sequence"/>
</dbReference>
<evidence type="ECO:0000313" key="6">
    <source>
        <dbReference type="EMBL" id="HDP78423.1"/>
    </source>
</evidence>
<dbReference type="Pfam" id="PF07963">
    <property type="entry name" value="N_methyl"/>
    <property type="match status" value="1"/>
</dbReference>
<evidence type="ECO:0000256" key="5">
    <source>
        <dbReference type="SAM" id="Phobius"/>
    </source>
</evidence>
<dbReference type="InterPro" id="IPR012902">
    <property type="entry name" value="N_methyl_site"/>
</dbReference>
<feature type="transmembrane region" description="Helical" evidence="5">
    <location>
        <begin position="16"/>
        <end position="37"/>
    </location>
</feature>
<keyword evidence="5" id="KW-0812">Transmembrane</keyword>
<evidence type="ECO:0000256" key="4">
    <source>
        <dbReference type="ARBA" id="ARBA00023237"/>
    </source>
</evidence>
<gene>
    <name evidence="6" type="ORF">ENN47_09630</name>
</gene>
<comment type="caution">
    <text evidence="6">The sequence shown here is derived from an EMBL/GenBank/DDBJ whole genome shotgun (WGS) entry which is preliminary data.</text>
</comment>
<evidence type="ECO:0000256" key="3">
    <source>
        <dbReference type="ARBA" id="ARBA00022764"/>
    </source>
</evidence>
<dbReference type="GO" id="GO:0009279">
    <property type="term" value="C:cell outer membrane"/>
    <property type="evidence" value="ECO:0007669"/>
    <property type="project" value="UniProtKB-SubCell"/>
</dbReference>
<dbReference type="NCBIfam" id="TIGR02532">
    <property type="entry name" value="IV_pilin_GFxxxE"/>
    <property type="match status" value="1"/>
</dbReference>
<accession>A0A7C1GU77</accession>
<dbReference type="SUPFAM" id="SSF54523">
    <property type="entry name" value="Pili subunits"/>
    <property type="match status" value="1"/>
</dbReference>
<proteinExistence type="predicted"/>
<keyword evidence="5" id="KW-0472">Membrane</keyword>
<reference evidence="6" key="1">
    <citation type="journal article" date="2020" name="mSystems">
        <title>Genome- and Community-Level Interaction Insights into Carbon Utilization and Element Cycling Functions of Hydrothermarchaeota in Hydrothermal Sediment.</title>
        <authorList>
            <person name="Zhou Z."/>
            <person name="Liu Y."/>
            <person name="Xu W."/>
            <person name="Pan J."/>
            <person name="Luo Z.H."/>
            <person name="Li M."/>
        </authorList>
    </citation>
    <scope>NUCLEOTIDE SEQUENCE [LARGE SCALE GENOMIC DNA]</scope>
    <source>
        <strain evidence="6">SpSt-1179</strain>
    </source>
</reference>
<keyword evidence="3" id="KW-0574">Periplasm</keyword>
<dbReference type="AlphaFoldDB" id="A0A7C1GU77"/>
<sequence length="290" mass="32674">MIEECFGDDRRKGFSIVELLIVLSVVAALIAVIAPIGTNTLRKSAAVSVARDLKMLSNALSNKIYLDGDLPESIDELGRNVDSTSFGAAWKENEDGEYIYFVFTNREVDFESVSEILTDSRQGVPFEIDDYVFLGNGLQEDSLNSEVIYYSLFGPDSAVPLTEFGSSFEEISNGLIQLIQEFFENHGNYPRDWSDYRYDDLGLNKASWIPSINGVVYKPSGRLLRVIPDSDHKFIFNFLDSSDKFELTSSFNWDLIFNIGDDSSDTGHWYLNSIEGRKIDISTLKIVKVE</sequence>